<dbReference type="SUPFAM" id="SSF103473">
    <property type="entry name" value="MFS general substrate transporter"/>
    <property type="match status" value="1"/>
</dbReference>
<keyword evidence="3" id="KW-0812">Transmembrane</keyword>
<reference evidence="7" key="1">
    <citation type="submission" date="2023-06" db="EMBL/GenBank/DDBJ databases">
        <title>Black Yeasts Isolated from many extreme environments.</title>
        <authorList>
            <person name="Coleine C."/>
            <person name="Stajich J.E."/>
            <person name="Selbmann L."/>
        </authorList>
    </citation>
    <scope>NUCLEOTIDE SEQUENCE</scope>
    <source>
        <strain evidence="7">CCFEE 5200</strain>
    </source>
</reference>
<feature type="compositionally biased region" description="Basic and acidic residues" evidence="6">
    <location>
        <begin position="18"/>
        <end position="31"/>
    </location>
</feature>
<comment type="caution">
    <text evidence="7">The sequence shown here is derived from an EMBL/GenBank/DDBJ whole genome shotgun (WGS) entry which is preliminary data.</text>
</comment>
<organism evidence="7 8">
    <name type="scientific">Friedmanniomyces endolithicus</name>
    <dbReference type="NCBI Taxonomy" id="329885"/>
    <lineage>
        <taxon>Eukaryota</taxon>
        <taxon>Fungi</taxon>
        <taxon>Dikarya</taxon>
        <taxon>Ascomycota</taxon>
        <taxon>Pezizomycotina</taxon>
        <taxon>Dothideomycetes</taxon>
        <taxon>Dothideomycetidae</taxon>
        <taxon>Mycosphaerellales</taxon>
        <taxon>Teratosphaeriaceae</taxon>
        <taxon>Friedmanniomyces</taxon>
    </lineage>
</organism>
<dbReference type="AlphaFoldDB" id="A0AAN6L0N0"/>
<evidence type="ECO:0000256" key="3">
    <source>
        <dbReference type="ARBA" id="ARBA00022692"/>
    </source>
</evidence>
<keyword evidence="5" id="KW-0472">Membrane</keyword>
<dbReference type="Gene3D" id="1.20.1250.20">
    <property type="entry name" value="MFS general substrate transporter like domains"/>
    <property type="match status" value="1"/>
</dbReference>
<dbReference type="PANTHER" id="PTHR43791">
    <property type="entry name" value="PERMEASE-RELATED"/>
    <property type="match status" value="1"/>
</dbReference>
<keyword evidence="4" id="KW-1133">Transmembrane helix</keyword>
<keyword evidence="2" id="KW-0813">Transport</keyword>
<sequence length="102" mass="11713">MRFFNEKAQGSPTSSLDHANDRDYPHNSEYDDDLHVECPPHTTERKLVRKIDIHVIPCLCIMYLLAFLDRVNIANANVYGLAKQLHLTGNQYNVALVIFFVP</sequence>
<protein>
    <submittedName>
        <fullName evidence="7">High-affinity nicotinic acid transporter</fullName>
    </submittedName>
</protein>
<evidence type="ECO:0000256" key="5">
    <source>
        <dbReference type="ARBA" id="ARBA00023136"/>
    </source>
</evidence>
<evidence type="ECO:0000256" key="4">
    <source>
        <dbReference type="ARBA" id="ARBA00022989"/>
    </source>
</evidence>
<proteinExistence type="predicted"/>
<evidence type="ECO:0000313" key="8">
    <source>
        <dbReference type="Proteomes" id="UP001175353"/>
    </source>
</evidence>
<comment type="subcellular location">
    <subcellularLocation>
        <location evidence="1">Membrane</location>
        <topology evidence="1">Multi-pass membrane protein</topology>
    </subcellularLocation>
</comment>
<gene>
    <name evidence="7" type="primary">TNA1_1</name>
    <name evidence="7" type="ORF">LTR91_000743</name>
</gene>
<keyword evidence="8" id="KW-1185">Reference proteome</keyword>
<evidence type="ECO:0000256" key="2">
    <source>
        <dbReference type="ARBA" id="ARBA00022448"/>
    </source>
</evidence>
<evidence type="ECO:0000256" key="6">
    <source>
        <dbReference type="SAM" id="MobiDB-lite"/>
    </source>
</evidence>
<dbReference type="EMBL" id="JAUJLE010000003">
    <property type="protein sequence ID" value="KAK1014942.1"/>
    <property type="molecule type" value="Genomic_DNA"/>
</dbReference>
<dbReference type="InterPro" id="IPR036259">
    <property type="entry name" value="MFS_trans_sf"/>
</dbReference>
<dbReference type="GO" id="GO:0005886">
    <property type="term" value="C:plasma membrane"/>
    <property type="evidence" value="ECO:0007669"/>
    <property type="project" value="TreeGrafter"/>
</dbReference>
<evidence type="ECO:0000313" key="7">
    <source>
        <dbReference type="EMBL" id="KAK1014942.1"/>
    </source>
</evidence>
<dbReference type="GO" id="GO:0022857">
    <property type="term" value="F:transmembrane transporter activity"/>
    <property type="evidence" value="ECO:0007669"/>
    <property type="project" value="TreeGrafter"/>
</dbReference>
<dbReference type="PANTHER" id="PTHR43791:SF46">
    <property type="entry name" value="MAJOR FACILITATOR SUPERFAMILY (MFS) PROFILE DOMAIN-CONTAINING PROTEIN-RELATED"/>
    <property type="match status" value="1"/>
</dbReference>
<accession>A0AAN6L0N0</accession>
<feature type="region of interest" description="Disordered" evidence="6">
    <location>
        <begin position="1"/>
        <end position="31"/>
    </location>
</feature>
<feature type="compositionally biased region" description="Polar residues" evidence="6">
    <location>
        <begin position="8"/>
        <end position="17"/>
    </location>
</feature>
<name>A0AAN6L0N0_9PEZI</name>
<evidence type="ECO:0000256" key="1">
    <source>
        <dbReference type="ARBA" id="ARBA00004141"/>
    </source>
</evidence>
<dbReference type="Proteomes" id="UP001175353">
    <property type="component" value="Unassembled WGS sequence"/>
</dbReference>